<dbReference type="Proteomes" id="UP000199394">
    <property type="component" value="Unassembled WGS sequence"/>
</dbReference>
<reference evidence="3 4" key="1">
    <citation type="submission" date="2016-10" db="EMBL/GenBank/DDBJ databases">
        <authorList>
            <person name="de Groot N.N."/>
        </authorList>
    </citation>
    <scope>NUCLEOTIDE SEQUENCE [LARGE SCALE GENOMIC DNA]</scope>
    <source>
        <strain evidence="3 4">SR12</strain>
    </source>
</reference>
<dbReference type="PANTHER" id="PTHR46558:SF11">
    <property type="entry name" value="HTH-TYPE TRANSCRIPTIONAL REGULATOR XRE"/>
    <property type="match status" value="1"/>
</dbReference>
<dbReference type="Pfam" id="PF01880">
    <property type="entry name" value="Desulfoferrodox"/>
    <property type="match status" value="1"/>
</dbReference>
<dbReference type="Pfam" id="PF01381">
    <property type="entry name" value="HTH_3"/>
    <property type="match status" value="1"/>
</dbReference>
<dbReference type="AlphaFoldDB" id="A0A1H4B3P8"/>
<evidence type="ECO:0000313" key="3">
    <source>
        <dbReference type="EMBL" id="SEA42815.1"/>
    </source>
</evidence>
<dbReference type="EMBL" id="FNRK01000010">
    <property type="protein sequence ID" value="SEA42815.1"/>
    <property type="molecule type" value="Genomic_DNA"/>
</dbReference>
<evidence type="ECO:0000256" key="1">
    <source>
        <dbReference type="ARBA" id="ARBA00023125"/>
    </source>
</evidence>
<dbReference type="PANTHER" id="PTHR46558">
    <property type="entry name" value="TRACRIPTIONAL REGULATORY PROTEIN-RELATED-RELATED"/>
    <property type="match status" value="1"/>
</dbReference>
<dbReference type="SUPFAM" id="SSF47413">
    <property type="entry name" value="lambda repressor-like DNA-binding domains"/>
    <property type="match status" value="1"/>
</dbReference>
<dbReference type="Gene3D" id="2.60.40.730">
    <property type="entry name" value="SOR catalytic domain"/>
    <property type="match status" value="1"/>
</dbReference>
<sequence length="200" mass="22498">MTEYVTGKTIRRLREDKHLTQRELADQIAVSDKAVSKWETGRGLPDITLLEPLALALGVSVAELLSGECMVNRNKRSNIRHSGFYVCPVCGNIIHAMGEGAYSCCGISLPKLEAEAADDCHDIQVKAIDGDWVITMEHPMGKKHYISFFALMTYDGLQMVKLYPEQESQIRFSGTRPGTVYGYCNRHGLFKWDLKRQKSL</sequence>
<dbReference type="CDD" id="cd00093">
    <property type="entry name" value="HTH_XRE"/>
    <property type="match status" value="1"/>
</dbReference>
<dbReference type="InterPro" id="IPR036073">
    <property type="entry name" value="Desulfoferrodoxin_Fe-bd_dom_sf"/>
</dbReference>
<evidence type="ECO:0000313" key="4">
    <source>
        <dbReference type="Proteomes" id="UP000199394"/>
    </source>
</evidence>
<dbReference type="GO" id="GO:0005506">
    <property type="term" value="F:iron ion binding"/>
    <property type="evidence" value="ECO:0007669"/>
    <property type="project" value="InterPro"/>
</dbReference>
<dbReference type="SMART" id="SM00530">
    <property type="entry name" value="HTH_XRE"/>
    <property type="match status" value="1"/>
</dbReference>
<dbReference type="OrthoDB" id="9813152at2"/>
<dbReference type="InterPro" id="IPR002742">
    <property type="entry name" value="Desulfoferrodoxin_Fe-bd_dom"/>
</dbReference>
<dbReference type="SUPFAM" id="SSF49367">
    <property type="entry name" value="Superoxide reductase-like"/>
    <property type="match status" value="1"/>
</dbReference>
<feature type="domain" description="HTH cro/C1-type" evidence="2">
    <location>
        <begin position="10"/>
        <end position="64"/>
    </location>
</feature>
<keyword evidence="4" id="KW-1185">Reference proteome</keyword>
<dbReference type="Gene3D" id="1.10.260.40">
    <property type="entry name" value="lambda repressor-like DNA-binding domains"/>
    <property type="match status" value="1"/>
</dbReference>
<gene>
    <name evidence="3" type="ORF">SAMN04515656_11022</name>
</gene>
<dbReference type="PROSITE" id="PS50943">
    <property type="entry name" value="HTH_CROC1"/>
    <property type="match status" value="1"/>
</dbReference>
<dbReference type="RefSeq" id="WP_090306905.1">
    <property type="nucleotide sequence ID" value="NZ_FNRK01000010.1"/>
</dbReference>
<accession>A0A1H4B3P8</accession>
<dbReference type="GO" id="GO:0003677">
    <property type="term" value="F:DNA binding"/>
    <property type="evidence" value="ECO:0007669"/>
    <property type="project" value="UniProtKB-KW"/>
</dbReference>
<dbReference type="GO" id="GO:0016491">
    <property type="term" value="F:oxidoreductase activity"/>
    <property type="evidence" value="ECO:0007669"/>
    <property type="project" value="InterPro"/>
</dbReference>
<dbReference type="InterPro" id="IPR001387">
    <property type="entry name" value="Cro/C1-type_HTH"/>
</dbReference>
<dbReference type="STRING" id="81409.SAMN04515656_11022"/>
<name>A0A1H4B3P8_9FIRM</name>
<dbReference type="InterPro" id="IPR010982">
    <property type="entry name" value="Lambda_DNA-bd_dom_sf"/>
</dbReference>
<organism evidence="3 4">
    <name type="scientific">Eubacterium aggregans</name>
    <dbReference type="NCBI Taxonomy" id="81409"/>
    <lineage>
        <taxon>Bacteria</taxon>
        <taxon>Bacillati</taxon>
        <taxon>Bacillota</taxon>
        <taxon>Clostridia</taxon>
        <taxon>Eubacteriales</taxon>
        <taxon>Eubacteriaceae</taxon>
        <taxon>Eubacterium</taxon>
    </lineage>
</organism>
<protein>
    <submittedName>
        <fullName evidence="3">Desulfoferrodoxin</fullName>
    </submittedName>
</protein>
<proteinExistence type="predicted"/>
<keyword evidence="1" id="KW-0238">DNA-binding</keyword>
<evidence type="ECO:0000259" key="2">
    <source>
        <dbReference type="PROSITE" id="PS50943"/>
    </source>
</evidence>